<comment type="caution">
    <text evidence="1">The sequence shown here is derived from an EMBL/GenBank/DDBJ whole genome shotgun (WGS) entry which is preliminary data.</text>
</comment>
<protein>
    <submittedName>
        <fullName evidence="1">Uncharacterized protein</fullName>
    </submittedName>
</protein>
<reference evidence="1 2" key="2">
    <citation type="journal article" date="2023" name="Plant Pathol.">
        <title>Dismantling and reorganizing Pseudomonas marginalis sensu#lato.</title>
        <authorList>
            <person name="Sawada H."/>
            <person name="Fujikawa T."/>
            <person name="Satou M."/>
        </authorList>
    </citation>
    <scope>NUCLEOTIDE SEQUENCE [LARGE SCALE GENOMIC DNA]</scope>
    <source>
        <strain evidence="1 2">MAFF 311096</strain>
    </source>
</reference>
<gene>
    <name evidence="1" type="ORF">LRQ20_21910</name>
</gene>
<proteinExistence type="predicted"/>
<keyword evidence="2" id="KW-1185">Reference proteome</keyword>
<sequence length="91" mass="10278">MESAYDYESPVIQGLLDTDMYTRERALKWTVENIEKQTLTDNRICPSFSIKMDRVGNISLLIGERCGFRKAASLGKSRPCSPFQIYLAPAA</sequence>
<evidence type="ECO:0000313" key="2">
    <source>
        <dbReference type="Proteomes" id="UP001154922"/>
    </source>
</evidence>
<dbReference type="Proteomes" id="UP001154922">
    <property type="component" value="Unassembled WGS sequence"/>
</dbReference>
<reference evidence="1 2" key="1">
    <citation type="journal article" date="2022" name="Int. J. Syst. Evol. Microbiol.">
        <title>Pseudomonas petroselini sp. nov., a pathogen causing bacterial rot of parsley in Japan.</title>
        <authorList>
            <person name="Sawada H."/>
            <person name="Fujikawa T."/>
            <person name="Osada S."/>
            <person name="Satou M."/>
        </authorList>
    </citation>
    <scope>NUCLEOTIDE SEQUENCE [LARGE SCALE GENOMIC DNA]</scope>
    <source>
        <strain evidence="1 2">MAFF 311096</strain>
    </source>
</reference>
<name>A0ABS8QYZ8_9PSED</name>
<organism evidence="1 2">
    <name type="scientific">Pseudomonas petroselini</name>
    <dbReference type="NCBI Taxonomy" id="2899822"/>
    <lineage>
        <taxon>Bacteria</taxon>
        <taxon>Pseudomonadati</taxon>
        <taxon>Pseudomonadota</taxon>
        <taxon>Gammaproteobacteria</taxon>
        <taxon>Pseudomonadales</taxon>
        <taxon>Pseudomonadaceae</taxon>
        <taxon>Pseudomonas</taxon>
    </lineage>
</organism>
<dbReference type="EMBL" id="JAJOZI010000125">
    <property type="protein sequence ID" value="MCD7040959.1"/>
    <property type="molecule type" value="Genomic_DNA"/>
</dbReference>
<dbReference type="RefSeq" id="WP_231809306.1">
    <property type="nucleotide sequence ID" value="NZ_JAJOZG010000059.1"/>
</dbReference>
<evidence type="ECO:0000313" key="1">
    <source>
        <dbReference type="EMBL" id="MCD7040959.1"/>
    </source>
</evidence>
<accession>A0ABS8QYZ8</accession>